<feature type="compositionally biased region" description="Polar residues" evidence="1">
    <location>
        <begin position="1"/>
        <end position="20"/>
    </location>
</feature>
<reference evidence="2" key="1">
    <citation type="submission" date="2017-08" db="EMBL/GenBank/DDBJ databases">
        <authorList>
            <person name="Cuomo C."/>
            <person name="Billmyre B."/>
            <person name="Heitman J."/>
        </authorList>
    </citation>
    <scope>NUCLEOTIDE SEQUENCE</scope>
    <source>
        <strain evidence="2">CBS 12478</strain>
    </source>
</reference>
<organism evidence="2 3">
    <name type="scientific">Kwoniella shandongensis</name>
    <dbReference type="NCBI Taxonomy" id="1734106"/>
    <lineage>
        <taxon>Eukaryota</taxon>
        <taxon>Fungi</taxon>
        <taxon>Dikarya</taxon>
        <taxon>Basidiomycota</taxon>
        <taxon>Agaricomycotina</taxon>
        <taxon>Tremellomycetes</taxon>
        <taxon>Tremellales</taxon>
        <taxon>Cryptococcaceae</taxon>
        <taxon>Kwoniella</taxon>
    </lineage>
</organism>
<evidence type="ECO:0000256" key="1">
    <source>
        <dbReference type="SAM" id="MobiDB-lite"/>
    </source>
</evidence>
<dbReference type="KEGG" id="ksn:43589150"/>
<sequence length="112" mass="12748">MSSPGSAEGSTAEQTSNTQLDLLLASLFDEHESSPEPGSEGDYEDDDYSTLDSDETYDSELDGGYRRDMRERERRRHMDSCYQSYESEEEGFTEEEGEEDEEGEDGDEEDED</sequence>
<evidence type="ECO:0000313" key="3">
    <source>
        <dbReference type="Proteomes" id="UP000322225"/>
    </source>
</evidence>
<dbReference type="AlphaFoldDB" id="A0A5M6C041"/>
<feature type="compositionally biased region" description="Basic and acidic residues" evidence="1">
    <location>
        <begin position="63"/>
        <end position="79"/>
    </location>
</feature>
<feature type="compositionally biased region" description="Acidic residues" evidence="1">
    <location>
        <begin position="39"/>
        <end position="61"/>
    </location>
</feature>
<dbReference type="EMBL" id="CP144061">
    <property type="protein sequence ID" value="WWD21762.1"/>
    <property type="molecule type" value="Genomic_DNA"/>
</dbReference>
<proteinExistence type="predicted"/>
<feature type="compositionally biased region" description="Acidic residues" evidence="1">
    <location>
        <begin position="86"/>
        <end position="112"/>
    </location>
</feature>
<gene>
    <name evidence="2" type="ORF">CI109_106249</name>
</gene>
<dbReference type="GeneID" id="43589150"/>
<dbReference type="RefSeq" id="XP_031860808.1">
    <property type="nucleotide sequence ID" value="XM_032005009.1"/>
</dbReference>
<keyword evidence="3" id="KW-1185">Reference proteome</keyword>
<evidence type="ECO:0000313" key="2">
    <source>
        <dbReference type="EMBL" id="WWD21762.1"/>
    </source>
</evidence>
<reference evidence="2" key="2">
    <citation type="submission" date="2024-01" db="EMBL/GenBank/DDBJ databases">
        <title>Comparative genomics of Cryptococcus and Kwoniella reveals pathogenesis evolution and contrasting modes of karyotype evolution via chromosome fusion or intercentromeric recombination.</title>
        <authorList>
            <person name="Coelho M.A."/>
            <person name="David-Palma M."/>
            <person name="Shea T."/>
            <person name="Bowers K."/>
            <person name="McGinley-Smith S."/>
            <person name="Mohammad A.W."/>
            <person name="Gnirke A."/>
            <person name="Yurkov A.M."/>
            <person name="Nowrousian M."/>
            <person name="Sun S."/>
            <person name="Cuomo C.A."/>
            <person name="Heitman J."/>
        </authorList>
    </citation>
    <scope>NUCLEOTIDE SEQUENCE</scope>
    <source>
        <strain evidence="2">CBS 12478</strain>
    </source>
</reference>
<protein>
    <submittedName>
        <fullName evidence="2">Uncharacterized protein</fullName>
    </submittedName>
</protein>
<accession>A0A5M6C041</accession>
<feature type="region of interest" description="Disordered" evidence="1">
    <location>
        <begin position="1"/>
        <end position="112"/>
    </location>
</feature>
<dbReference type="Proteomes" id="UP000322225">
    <property type="component" value="Chromosome 11"/>
</dbReference>
<name>A0A5M6C041_9TREE</name>